<accession>A0A060SDN3</accession>
<comment type="caution">
    <text evidence="3">The sequence shown here is derived from an EMBL/GenBank/DDBJ whole genome shotgun (WGS) entry which is preliminary data.</text>
</comment>
<proteinExistence type="inferred from homology"/>
<evidence type="ECO:0000313" key="3">
    <source>
        <dbReference type="EMBL" id="CDO70513.1"/>
    </source>
</evidence>
<evidence type="ECO:0000256" key="2">
    <source>
        <dbReference type="ARBA" id="ARBA00012176"/>
    </source>
</evidence>
<reference evidence="3" key="1">
    <citation type="submission" date="2014-01" db="EMBL/GenBank/DDBJ databases">
        <title>The genome of the white-rot fungus Pycnoporus cinnabarinus: a basidiomycete model with a versatile arsenal for lignocellulosic biomass breakdown.</title>
        <authorList>
            <person name="Levasseur A."/>
            <person name="Lomascolo A."/>
            <person name="Ruiz-Duenas F.J."/>
            <person name="Uzan E."/>
            <person name="Piumi F."/>
            <person name="Kues U."/>
            <person name="Ram A.F.J."/>
            <person name="Murat C."/>
            <person name="Haon M."/>
            <person name="Benoit I."/>
            <person name="Arfi Y."/>
            <person name="Chevret D."/>
            <person name="Drula E."/>
            <person name="Kwon M.J."/>
            <person name="Gouret P."/>
            <person name="Lesage-Meessen L."/>
            <person name="Lombard V."/>
            <person name="Mariette J."/>
            <person name="Noirot C."/>
            <person name="Park J."/>
            <person name="Patyshakuliyeva A."/>
            <person name="Wieneger R.A.B."/>
            <person name="Wosten H.A.B."/>
            <person name="Martin F."/>
            <person name="Coutinho P.M."/>
            <person name="de Vries R."/>
            <person name="Martinez A.T."/>
            <person name="Klopp C."/>
            <person name="Pontarotti P."/>
            <person name="Henrissat B."/>
            <person name="Record E."/>
        </authorList>
    </citation>
    <scope>NUCLEOTIDE SEQUENCE [LARGE SCALE GENOMIC DNA]</scope>
    <source>
        <strain evidence="3">BRFM137</strain>
    </source>
</reference>
<dbReference type="UniPathway" id="UPA00196"/>
<dbReference type="PANTHER" id="PTHR12993:SF11">
    <property type="entry name" value="N-ACETYLGLUCOSAMINYL-PHOSPHATIDYLINOSITOL DE-N-ACETYLASE"/>
    <property type="match status" value="1"/>
</dbReference>
<dbReference type="OMA" id="YVLESVN"/>
<comment type="similarity">
    <text evidence="1">Belongs to the PIGL family.</text>
</comment>
<name>A0A060SDN3_PYCCI</name>
<dbReference type="SUPFAM" id="SSF102588">
    <property type="entry name" value="LmbE-like"/>
    <property type="match status" value="1"/>
</dbReference>
<dbReference type="GO" id="GO:0000225">
    <property type="term" value="F:N-acetylglucosaminylphosphatidylinositol deacetylase activity"/>
    <property type="evidence" value="ECO:0007669"/>
    <property type="project" value="UniProtKB-EC"/>
</dbReference>
<dbReference type="GO" id="GO:0016020">
    <property type="term" value="C:membrane"/>
    <property type="evidence" value="ECO:0007669"/>
    <property type="project" value="GOC"/>
</dbReference>
<sequence length="241" mass="27522">MFFAPTILALLDIEDAHRRPQLYSLCLSVGNADGLGEVRRHELARSLDILGIEDGRRWVVDSPNLQDNFTAQWHPQVISDVLKPYVLEHDIDIILTFDEHGVSSHPNHISLPKGAAHLLRTLPQTSKKRRSRLFSLVTVPLHEKYLGPIAPVSAKLALSIAQLWLGRSSDTEKTDVELGRTPVETRGRVPVPVAVSGWEAYARALSAMMQHRSQLVWFRWLYVSFSRYMWVNEWVEIDNWD</sequence>
<gene>
    <name evidence="3" type="ORF">BN946_scf184569.g56</name>
</gene>
<dbReference type="InterPro" id="IPR003737">
    <property type="entry name" value="GlcNAc_PI_deacetylase-related"/>
</dbReference>
<dbReference type="GO" id="GO:0005783">
    <property type="term" value="C:endoplasmic reticulum"/>
    <property type="evidence" value="ECO:0007669"/>
    <property type="project" value="TreeGrafter"/>
</dbReference>
<dbReference type="EC" id="3.5.1.89" evidence="2"/>
<dbReference type="InterPro" id="IPR024078">
    <property type="entry name" value="LmbE-like_dom_sf"/>
</dbReference>
<dbReference type="Proteomes" id="UP000029665">
    <property type="component" value="Unassembled WGS sequence"/>
</dbReference>
<evidence type="ECO:0000256" key="1">
    <source>
        <dbReference type="ARBA" id="ARBA00006066"/>
    </source>
</evidence>
<dbReference type="Pfam" id="PF02585">
    <property type="entry name" value="PIG-L"/>
    <property type="match status" value="1"/>
</dbReference>
<organism evidence="3 4">
    <name type="scientific">Pycnoporus cinnabarinus</name>
    <name type="common">Cinnabar-red polypore</name>
    <name type="synonym">Trametes cinnabarina</name>
    <dbReference type="NCBI Taxonomy" id="5643"/>
    <lineage>
        <taxon>Eukaryota</taxon>
        <taxon>Fungi</taxon>
        <taxon>Dikarya</taxon>
        <taxon>Basidiomycota</taxon>
        <taxon>Agaricomycotina</taxon>
        <taxon>Agaricomycetes</taxon>
        <taxon>Polyporales</taxon>
        <taxon>Polyporaceae</taxon>
        <taxon>Trametes</taxon>
    </lineage>
</organism>
<dbReference type="PANTHER" id="PTHR12993">
    <property type="entry name" value="N-ACETYLGLUCOSAMINYL-PHOSPHATIDYLINOSITOL DE-N-ACETYLASE-RELATED"/>
    <property type="match status" value="1"/>
</dbReference>
<dbReference type="AlphaFoldDB" id="A0A060SDN3"/>
<dbReference type="Gene3D" id="3.40.50.10320">
    <property type="entry name" value="LmbE-like"/>
    <property type="match status" value="1"/>
</dbReference>
<dbReference type="OrthoDB" id="440160at2759"/>
<protein>
    <recommendedName>
        <fullName evidence="2">N-acetylglucosaminylphosphatidylinositol deacetylase</fullName>
        <ecNumber evidence="2">3.5.1.89</ecNumber>
    </recommendedName>
</protein>
<dbReference type="GO" id="GO:0006506">
    <property type="term" value="P:GPI anchor biosynthetic process"/>
    <property type="evidence" value="ECO:0007669"/>
    <property type="project" value="UniProtKB-UniPathway"/>
</dbReference>
<evidence type="ECO:0000313" key="4">
    <source>
        <dbReference type="Proteomes" id="UP000029665"/>
    </source>
</evidence>
<dbReference type="HOGENOM" id="CLU_034979_0_2_1"/>
<dbReference type="EMBL" id="CCBP010000083">
    <property type="protein sequence ID" value="CDO70513.1"/>
    <property type="molecule type" value="Genomic_DNA"/>
</dbReference>
<dbReference type="STRING" id="5643.A0A060SDN3"/>
<keyword evidence="4" id="KW-1185">Reference proteome</keyword>